<dbReference type="Pfam" id="PF00227">
    <property type="entry name" value="Proteasome"/>
    <property type="match status" value="1"/>
</dbReference>
<reference evidence="6 7" key="2">
    <citation type="journal article" date="2014" name="J. Gen. Appl. Microbiol.">
        <title>The early diverging ascomycetous budding yeast Saitoella complicata has three histone deacetylases belonging to the Clr6, Hos2, and Rpd3 lineages.</title>
        <authorList>
            <person name="Nishida H."/>
            <person name="Matsumoto T."/>
            <person name="Kondo S."/>
            <person name="Hamamoto M."/>
            <person name="Yoshikawa H."/>
        </authorList>
    </citation>
    <scope>NUCLEOTIDE SEQUENCE [LARGE SCALE GENOMIC DNA]</scope>
    <source>
        <strain evidence="6 7">NRRL Y-17804</strain>
    </source>
</reference>
<dbReference type="GO" id="GO:0005737">
    <property type="term" value="C:cytoplasm"/>
    <property type="evidence" value="ECO:0007669"/>
    <property type="project" value="UniProtKB-SubCell"/>
</dbReference>
<evidence type="ECO:0000313" key="6">
    <source>
        <dbReference type="EMBL" id="GAO50621.1"/>
    </source>
</evidence>
<dbReference type="Proteomes" id="UP000033140">
    <property type="component" value="Unassembled WGS sequence"/>
</dbReference>
<dbReference type="PANTHER" id="PTHR32194">
    <property type="entry name" value="METALLOPROTEASE TLDD"/>
    <property type="match status" value="1"/>
</dbReference>
<evidence type="ECO:0000256" key="5">
    <source>
        <dbReference type="ARBA" id="ARBA00026071"/>
    </source>
</evidence>
<dbReference type="InterPro" id="IPR016050">
    <property type="entry name" value="Proteasome_bsu_CS"/>
</dbReference>
<evidence type="ECO:0000256" key="2">
    <source>
        <dbReference type="ARBA" id="ARBA00004496"/>
    </source>
</evidence>
<evidence type="ECO:0000256" key="4">
    <source>
        <dbReference type="ARBA" id="ARBA00022942"/>
    </source>
</evidence>
<dbReference type="Gene3D" id="3.60.20.10">
    <property type="entry name" value="Glutamine Phosphoribosylpyrophosphate, subunit 1, domain 1"/>
    <property type="match status" value="1"/>
</dbReference>
<evidence type="ECO:0000256" key="3">
    <source>
        <dbReference type="ARBA" id="ARBA00022490"/>
    </source>
</evidence>
<sequence length="109" mass="11795">MFAHHQSATAMEHSHANQAPIEHRFNPYTDNGGTMLAIAGDDFAVIAGDTRSTSGYNINTRYQPKVFEVGDNIVVGANGFAADGETLVRRIAQRIEVSNTARNGEELSC</sequence>
<comment type="subcellular location">
    <subcellularLocation>
        <location evidence="2">Cytoplasm</location>
    </subcellularLocation>
    <subcellularLocation>
        <location evidence="1">Nucleus</location>
    </subcellularLocation>
</comment>
<reference evidence="6 7" key="1">
    <citation type="journal article" date="2011" name="J. Gen. Appl. Microbiol.">
        <title>Draft genome sequencing of the enigmatic yeast Saitoella complicata.</title>
        <authorList>
            <person name="Nishida H."/>
            <person name="Hamamoto M."/>
            <person name="Sugiyama J."/>
        </authorList>
    </citation>
    <scope>NUCLEOTIDE SEQUENCE [LARGE SCALE GENOMIC DNA]</scope>
    <source>
        <strain evidence="6 7">NRRL Y-17804</strain>
    </source>
</reference>
<dbReference type="EMBL" id="BACD03000035">
    <property type="protein sequence ID" value="GAO50621.1"/>
    <property type="molecule type" value="Genomic_DNA"/>
</dbReference>
<dbReference type="GO" id="GO:0019774">
    <property type="term" value="C:proteasome core complex, beta-subunit complex"/>
    <property type="evidence" value="ECO:0007669"/>
    <property type="project" value="UniProtKB-ARBA"/>
</dbReference>
<comment type="caution">
    <text evidence="6">The sequence shown here is derived from an EMBL/GenBank/DDBJ whole genome shotgun (WGS) entry which is preliminary data.</text>
</comment>
<evidence type="ECO:0000313" key="7">
    <source>
        <dbReference type="Proteomes" id="UP000033140"/>
    </source>
</evidence>
<gene>
    <name evidence="6" type="ORF">G7K_4745-t1</name>
</gene>
<dbReference type="InterPro" id="IPR029055">
    <property type="entry name" value="Ntn_hydrolases_N"/>
</dbReference>
<protein>
    <recommendedName>
        <fullName evidence="8">Proteasome subunit beta</fullName>
    </recommendedName>
</protein>
<dbReference type="SUPFAM" id="SSF56235">
    <property type="entry name" value="N-terminal nucleophile aminohydrolases (Ntn hydrolases)"/>
    <property type="match status" value="1"/>
</dbReference>
<proteinExistence type="predicted"/>
<evidence type="ECO:0000256" key="1">
    <source>
        <dbReference type="ARBA" id="ARBA00004123"/>
    </source>
</evidence>
<keyword evidence="4" id="KW-0647">Proteasome</keyword>
<accession>A0A0E9NLR5</accession>
<dbReference type="PANTHER" id="PTHR32194:SF2">
    <property type="entry name" value="PROTEASOME SUBUNIT BETA TYPE-1"/>
    <property type="match status" value="1"/>
</dbReference>
<name>A0A0E9NLR5_SAICN</name>
<dbReference type="GO" id="GO:0005634">
    <property type="term" value="C:nucleus"/>
    <property type="evidence" value="ECO:0007669"/>
    <property type="project" value="UniProtKB-SubCell"/>
</dbReference>
<dbReference type="STRING" id="698492.A0A0E9NLR5"/>
<dbReference type="GO" id="GO:0051603">
    <property type="term" value="P:proteolysis involved in protein catabolic process"/>
    <property type="evidence" value="ECO:0007669"/>
    <property type="project" value="InterPro"/>
</dbReference>
<comment type="subunit">
    <text evidence="5">The 26S proteasome consists of a 20S proteasome core and two 19S regulatory subunits. The 20S proteasome core is composed of 28 subunits that are arranged in four stacked rings, resulting in a barrel-shaped structure. The two end rings are each formed by seven alpha subunits, and the two central rings are each formed by seven beta subunits. The catalytic chamber with the active sites is on the inside of the barrel.</text>
</comment>
<organism evidence="6 7">
    <name type="scientific">Saitoella complicata (strain BCRC 22490 / CBS 7301 / JCM 7358 / NBRC 10748 / NRRL Y-17804)</name>
    <dbReference type="NCBI Taxonomy" id="698492"/>
    <lineage>
        <taxon>Eukaryota</taxon>
        <taxon>Fungi</taxon>
        <taxon>Dikarya</taxon>
        <taxon>Ascomycota</taxon>
        <taxon>Taphrinomycotina</taxon>
        <taxon>Taphrinomycotina incertae sedis</taxon>
        <taxon>Saitoella</taxon>
    </lineage>
</organism>
<keyword evidence="7" id="KW-1185">Reference proteome</keyword>
<dbReference type="InterPro" id="IPR023333">
    <property type="entry name" value="Proteasome_suB-type"/>
</dbReference>
<dbReference type="InterPro" id="IPR001353">
    <property type="entry name" value="Proteasome_sua/b"/>
</dbReference>
<evidence type="ECO:0008006" key="8">
    <source>
        <dbReference type="Google" id="ProtNLM"/>
    </source>
</evidence>
<dbReference type="AlphaFoldDB" id="A0A0E9NLR5"/>
<dbReference type="PROSITE" id="PS00854">
    <property type="entry name" value="PROTEASOME_BETA_1"/>
    <property type="match status" value="1"/>
</dbReference>
<reference evidence="6 7" key="3">
    <citation type="journal article" date="2015" name="Genome Announc.">
        <title>Draft Genome Sequence of the Archiascomycetous Yeast Saitoella complicata.</title>
        <authorList>
            <person name="Yamauchi K."/>
            <person name="Kondo S."/>
            <person name="Hamamoto M."/>
            <person name="Takahashi Y."/>
            <person name="Ogura Y."/>
            <person name="Hayashi T."/>
            <person name="Nishida H."/>
        </authorList>
    </citation>
    <scope>NUCLEOTIDE SEQUENCE [LARGE SCALE GENOMIC DNA]</scope>
    <source>
        <strain evidence="6 7">NRRL Y-17804</strain>
    </source>
</reference>
<keyword evidence="3" id="KW-0963">Cytoplasm</keyword>